<evidence type="ECO:0000313" key="1">
    <source>
        <dbReference type="EMBL" id="VDM72553.1"/>
    </source>
</evidence>
<dbReference type="PANTHER" id="PTHR19229">
    <property type="entry name" value="ATP-BINDING CASSETTE TRANSPORTER SUBFAMILY A ABCA"/>
    <property type="match status" value="1"/>
</dbReference>
<dbReference type="OrthoDB" id="416154at2759"/>
<gene>
    <name evidence="1" type="ORF">SVUK_LOCUS7551</name>
</gene>
<sequence length="196" mass="22032">MAFIGGSELVLLDEPTAGMDPHSRFIVKKFVERKKKTRQGSPIILTTHYLDEAEVMGDWMYIMYMGRSICSGSPYFLKSKFAPGIILSVVFAQNASKKSVESTKKIIAEQIEGVKTGVMTGAQLHFEIPKAKQERIPKLFASLESEQQKLQIDSFGLSLNALEEAFLKIADITETKREKKPTTFIQNPRYAELHEG</sequence>
<dbReference type="InterPro" id="IPR027417">
    <property type="entry name" value="P-loop_NTPase"/>
</dbReference>
<protein>
    <recommendedName>
        <fullName evidence="3">ABC transporter domain-containing protein</fullName>
    </recommendedName>
</protein>
<dbReference type="InterPro" id="IPR026082">
    <property type="entry name" value="ABCA"/>
</dbReference>
<dbReference type="SUPFAM" id="SSF52540">
    <property type="entry name" value="P-loop containing nucleoside triphosphate hydrolases"/>
    <property type="match status" value="1"/>
</dbReference>
<reference evidence="1 2" key="1">
    <citation type="submission" date="2018-11" db="EMBL/GenBank/DDBJ databases">
        <authorList>
            <consortium name="Pathogen Informatics"/>
        </authorList>
    </citation>
    <scope>NUCLEOTIDE SEQUENCE [LARGE SCALE GENOMIC DNA]</scope>
</reference>
<name>A0A3P7IXB7_STRVU</name>
<dbReference type="GO" id="GO:0005319">
    <property type="term" value="F:lipid transporter activity"/>
    <property type="evidence" value="ECO:0007669"/>
    <property type="project" value="TreeGrafter"/>
</dbReference>
<evidence type="ECO:0008006" key="3">
    <source>
        <dbReference type="Google" id="ProtNLM"/>
    </source>
</evidence>
<dbReference type="AlphaFoldDB" id="A0A3P7IXB7"/>
<keyword evidence="2" id="KW-1185">Reference proteome</keyword>
<accession>A0A3P7IXB7</accession>
<organism evidence="1 2">
    <name type="scientific">Strongylus vulgaris</name>
    <name type="common">Blood worm</name>
    <dbReference type="NCBI Taxonomy" id="40348"/>
    <lineage>
        <taxon>Eukaryota</taxon>
        <taxon>Metazoa</taxon>
        <taxon>Ecdysozoa</taxon>
        <taxon>Nematoda</taxon>
        <taxon>Chromadorea</taxon>
        <taxon>Rhabditida</taxon>
        <taxon>Rhabditina</taxon>
        <taxon>Rhabditomorpha</taxon>
        <taxon>Strongyloidea</taxon>
        <taxon>Strongylidae</taxon>
        <taxon>Strongylus</taxon>
    </lineage>
</organism>
<proteinExistence type="predicted"/>
<dbReference type="Gene3D" id="3.40.50.300">
    <property type="entry name" value="P-loop containing nucleotide triphosphate hydrolases"/>
    <property type="match status" value="1"/>
</dbReference>
<evidence type="ECO:0000313" key="2">
    <source>
        <dbReference type="Proteomes" id="UP000270094"/>
    </source>
</evidence>
<dbReference type="GO" id="GO:0140359">
    <property type="term" value="F:ABC-type transporter activity"/>
    <property type="evidence" value="ECO:0007669"/>
    <property type="project" value="InterPro"/>
</dbReference>
<dbReference type="EMBL" id="UYYB01025944">
    <property type="protein sequence ID" value="VDM72553.1"/>
    <property type="molecule type" value="Genomic_DNA"/>
</dbReference>
<dbReference type="Proteomes" id="UP000270094">
    <property type="component" value="Unassembled WGS sequence"/>
</dbReference>
<dbReference type="GO" id="GO:0016020">
    <property type="term" value="C:membrane"/>
    <property type="evidence" value="ECO:0007669"/>
    <property type="project" value="InterPro"/>
</dbReference>